<keyword evidence="2" id="KW-0472">Membrane</keyword>
<proteinExistence type="predicted"/>
<feature type="transmembrane region" description="Helical" evidence="2">
    <location>
        <begin position="253"/>
        <end position="274"/>
    </location>
</feature>
<keyword evidence="2" id="KW-0812">Transmembrane</keyword>
<dbReference type="Proteomes" id="UP001500603">
    <property type="component" value="Unassembled WGS sequence"/>
</dbReference>
<feature type="transmembrane region" description="Helical" evidence="2">
    <location>
        <begin position="220"/>
        <end position="241"/>
    </location>
</feature>
<evidence type="ECO:0000313" key="4">
    <source>
        <dbReference type="Proteomes" id="UP001500603"/>
    </source>
</evidence>
<evidence type="ECO:0000313" key="3">
    <source>
        <dbReference type="EMBL" id="GAA5069733.1"/>
    </source>
</evidence>
<feature type="transmembrane region" description="Helical" evidence="2">
    <location>
        <begin position="109"/>
        <end position="134"/>
    </location>
</feature>
<dbReference type="PANTHER" id="PTHR23523">
    <property type="match status" value="1"/>
</dbReference>
<feature type="transmembrane region" description="Helical" evidence="2">
    <location>
        <begin position="310"/>
        <end position="332"/>
    </location>
</feature>
<dbReference type="SUPFAM" id="SSF103473">
    <property type="entry name" value="MFS general substrate transporter"/>
    <property type="match status" value="1"/>
</dbReference>
<protein>
    <submittedName>
        <fullName evidence="3">MFS transporter</fullName>
    </submittedName>
</protein>
<dbReference type="Gene3D" id="1.20.1250.20">
    <property type="entry name" value="MFS general substrate transporter like domains"/>
    <property type="match status" value="1"/>
</dbReference>
<feature type="transmembrane region" description="Helical" evidence="2">
    <location>
        <begin position="172"/>
        <end position="191"/>
    </location>
</feature>
<dbReference type="Pfam" id="PF07690">
    <property type="entry name" value="MFS_1"/>
    <property type="match status" value="1"/>
</dbReference>
<feature type="transmembrane region" description="Helical" evidence="2">
    <location>
        <begin position="339"/>
        <end position="362"/>
    </location>
</feature>
<keyword evidence="2" id="KW-1133">Transmembrane helix</keyword>
<feature type="transmembrane region" description="Helical" evidence="2">
    <location>
        <begin position="20"/>
        <end position="38"/>
    </location>
</feature>
<dbReference type="RefSeq" id="WP_345499935.1">
    <property type="nucleotide sequence ID" value="NZ_BAABJM010000010.1"/>
</dbReference>
<feature type="transmembrane region" description="Helical" evidence="2">
    <location>
        <begin position="374"/>
        <end position="393"/>
    </location>
</feature>
<organism evidence="3 4">
    <name type="scientific">Nocardia callitridis</name>
    <dbReference type="NCBI Taxonomy" id="648753"/>
    <lineage>
        <taxon>Bacteria</taxon>
        <taxon>Bacillati</taxon>
        <taxon>Actinomycetota</taxon>
        <taxon>Actinomycetes</taxon>
        <taxon>Mycobacteriales</taxon>
        <taxon>Nocardiaceae</taxon>
        <taxon>Nocardia</taxon>
    </lineage>
</organism>
<comment type="caution">
    <text evidence="3">The sequence shown here is derived from an EMBL/GenBank/DDBJ whole genome shotgun (WGS) entry which is preliminary data.</text>
</comment>
<evidence type="ECO:0000256" key="1">
    <source>
        <dbReference type="SAM" id="MobiDB-lite"/>
    </source>
</evidence>
<gene>
    <name evidence="3" type="ORF">GCM10023318_61340</name>
</gene>
<dbReference type="InterPro" id="IPR011701">
    <property type="entry name" value="MFS"/>
</dbReference>
<feature type="transmembrane region" description="Helical" evidence="2">
    <location>
        <begin position="286"/>
        <end position="304"/>
    </location>
</feature>
<feature type="region of interest" description="Disordered" evidence="1">
    <location>
        <begin position="396"/>
        <end position="421"/>
    </location>
</feature>
<feature type="compositionally biased region" description="Basic and acidic residues" evidence="1">
    <location>
        <begin position="396"/>
        <end position="414"/>
    </location>
</feature>
<dbReference type="PANTHER" id="PTHR23523:SF2">
    <property type="entry name" value="2-NITROIMIDAZOLE TRANSPORTER"/>
    <property type="match status" value="1"/>
</dbReference>
<dbReference type="InterPro" id="IPR052524">
    <property type="entry name" value="MFS_Cyanate_Porter"/>
</dbReference>
<reference evidence="4" key="1">
    <citation type="journal article" date="2019" name="Int. J. Syst. Evol. Microbiol.">
        <title>The Global Catalogue of Microorganisms (GCM) 10K type strain sequencing project: providing services to taxonomists for standard genome sequencing and annotation.</title>
        <authorList>
            <consortium name="The Broad Institute Genomics Platform"/>
            <consortium name="The Broad Institute Genome Sequencing Center for Infectious Disease"/>
            <person name="Wu L."/>
            <person name="Ma J."/>
        </authorList>
    </citation>
    <scope>NUCLEOTIDE SEQUENCE [LARGE SCALE GENOMIC DNA]</scope>
    <source>
        <strain evidence="4">JCM 18298</strain>
    </source>
</reference>
<feature type="transmembrane region" description="Helical" evidence="2">
    <location>
        <begin position="58"/>
        <end position="77"/>
    </location>
</feature>
<accession>A0ABP9L2C8</accession>
<evidence type="ECO:0000256" key="2">
    <source>
        <dbReference type="SAM" id="Phobius"/>
    </source>
</evidence>
<dbReference type="InterPro" id="IPR036259">
    <property type="entry name" value="MFS_trans_sf"/>
</dbReference>
<feature type="transmembrane region" description="Helical" evidence="2">
    <location>
        <begin position="84"/>
        <end position="103"/>
    </location>
</feature>
<name>A0ABP9L2C8_9NOCA</name>
<sequence length="421" mass="42717">MALDHSGTEPRDLRDARLRLIGLIAVTAAIALNIRPGVTTVGPELAAITAHFGAGARAGGVITAAPVICFALVSLATPRILARFSVRTGLFVALAITGVSLLLRPWSGLPVFVLTTCTAAIGVGLITVLLPAFIRASGSTGPLVTTFTTALQAGAALGFASVVPLADAVGGWQWALALWAVLTPIGIGALWRAPAPETTTPATSDSASTNPITILRDTSAVGLAIFFGLQALVAFVVIGWLPSVLHDAGVGTSAAGGYLGLLTCVGVPVSLVVPPLVVRSAHPARWLAGFSLCGVAGILGFLLAPGAAPLVWSLILGVGLSVFSLALTVITVRADSPHAALRLSSAVQGVGYLIAAIGPYAIGLFRQIADSWTLPLTVLLVVALGQAVLAATLDRRTPSTSDEGRPGNADDSRGTRLGSTR</sequence>
<feature type="transmembrane region" description="Helical" evidence="2">
    <location>
        <begin position="146"/>
        <end position="166"/>
    </location>
</feature>
<keyword evidence="4" id="KW-1185">Reference proteome</keyword>
<dbReference type="EMBL" id="BAABJM010000010">
    <property type="protein sequence ID" value="GAA5069733.1"/>
    <property type="molecule type" value="Genomic_DNA"/>
</dbReference>